<gene>
    <name evidence="6" type="ORF">TrCOL_g2862</name>
</gene>
<comment type="caution">
    <text evidence="6">The sequence shown here is derived from an EMBL/GenBank/DDBJ whole genome shotgun (WGS) entry which is preliminary data.</text>
</comment>
<dbReference type="Pfam" id="PF04064">
    <property type="entry name" value="DUF384"/>
    <property type="match status" value="1"/>
</dbReference>
<dbReference type="InterPro" id="IPR016024">
    <property type="entry name" value="ARM-type_fold"/>
</dbReference>
<sequence>MSGFDFAILTEIVSFLDNSRPDVCVEATTALVASLQVDDGLQVRSNCAHYLENEVPKKLCSLISNPCVSEIEGKKINPSWPMKVLLGSLDALGSMVGEGGEMVAEAACECGVVGRVGEVIMEYSHTSKRGVEAADKILDSCCRLLANLCRSECGCTAILDKEGVLAKLINEFESPAADCWDRFQHVATVLMNVTQVERGRKVLLKISDGFLDKVTPSLTANNSVRRAGIAGAIRNVCFEKDSSWWLIHEKKIVDVICYPLCGPEGFDMDDKIGMTPNMWMEGPDKKREPDADTRKLLVEAILLLCATGRKNREKLRELKVYPIVKTLDLSEESEEVSNKISECVQFLMRDEEGCERIEGEMLAIEPEQTSVDVMEPAGRVKPMKPEDWDAVD</sequence>
<accession>A0A9W7GDX8</accession>
<feature type="domain" description="Protein HGH1 C-terminal" evidence="5">
    <location>
        <begin position="300"/>
        <end position="353"/>
    </location>
</feature>
<dbReference type="InterPro" id="IPR011989">
    <property type="entry name" value="ARM-like"/>
</dbReference>
<organism evidence="6 7">
    <name type="scientific">Triparma columacea</name>
    <dbReference type="NCBI Taxonomy" id="722753"/>
    <lineage>
        <taxon>Eukaryota</taxon>
        <taxon>Sar</taxon>
        <taxon>Stramenopiles</taxon>
        <taxon>Ochrophyta</taxon>
        <taxon>Bolidophyceae</taxon>
        <taxon>Parmales</taxon>
        <taxon>Triparmaceae</taxon>
        <taxon>Triparma</taxon>
    </lineage>
</organism>
<evidence type="ECO:0000256" key="2">
    <source>
        <dbReference type="ARBA" id="ARBA00014076"/>
    </source>
</evidence>
<dbReference type="InterPro" id="IPR039717">
    <property type="entry name" value="Hgh1"/>
</dbReference>
<evidence type="ECO:0000313" key="6">
    <source>
        <dbReference type="EMBL" id="GMI44053.1"/>
    </source>
</evidence>
<feature type="compositionally biased region" description="Basic and acidic residues" evidence="3">
    <location>
        <begin position="383"/>
        <end position="392"/>
    </location>
</feature>
<dbReference type="Gene3D" id="1.25.10.10">
    <property type="entry name" value="Leucine-rich Repeat Variant"/>
    <property type="match status" value="1"/>
</dbReference>
<dbReference type="PANTHER" id="PTHR13387">
    <property type="entry name" value="PROTEIN HGH1 HOMOLOG"/>
    <property type="match status" value="1"/>
</dbReference>
<dbReference type="EMBL" id="BRYA01000204">
    <property type="protein sequence ID" value="GMI44053.1"/>
    <property type="molecule type" value="Genomic_DNA"/>
</dbReference>
<feature type="region of interest" description="Disordered" evidence="3">
    <location>
        <begin position="366"/>
        <end position="392"/>
    </location>
</feature>
<dbReference type="AlphaFoldDB" id="A0A9W7GDX8"/>
<protein>
    <recommendedName>
        <fullName evidence="2">Protein HGH1 homolog</fullName>
    </recommendedName>
</protein>
<dbReference type="OrthoDB" id="338814at2759"/>
<evidence type="ECO:0000256" key="3">
    <source>
        <dbReference type="SAM" id="MobiDB-lite"/>
    </source>
</evidence>
<dbReference type="Pfam" id="PF04063">
    <property type="entry name" value="DUF383"/>
    <property type="match status" value="1"/>
</dbReference>
<evidence type="ECO:0000256" key="1">
    <source>
        <dbReference type="ARBA" id="ARBA00006712"/>
    </source>
</evidence>
<dbReference type="PANTHER" id="PTHR13387:SF9">
    <property type="entry name" value="PROTEIN HGH1 HOMOLOG"/>
    <property type="match status" value="1"/>
</dbReference>
<proteinExistence type="inferred from homology"/>
<reference evidence="7" key="1">
    <citation type="journal article" date="2023" name="Commun. Biol.">
        <title>Genome analysis of Parmales, the sister group of diatoms, reveals the evolutionary specialization of diatoms from phago-mixotrophs to photoautotrophs.</title>
        <authorList>
            <person name="Ban H."/>
            <person name="Sato S."/>
            <person name="Yoshikawa S."/>
            <person name="Yamada K."/>
            <person name="Nakamura Y."/>
            <person name="Ichinomiya M."/>
            <person name="Sato N."/>
            <person name="Blanc-Mathieu R."/>
            <person name="Endo H."/>
            <person name="Kuwata A."/>
            <person name="Ogata H."/>
        </authorList>
    </citation>
    <scope>NUCLEOTIDE SEQUENCE [LARGE SCALE GENOMIC DNA]</scope>
</reference>
<comment type="similarity">
    <text evidence="1">Belongs to the HGH1 family.</text>
</comment>
<evidence type="ECO:0000259" key="5">
    <source>
        <dbReference type="Pfam" id="PF04064"/>
    </source>
</evidence>
<name>A0A9W7GDX8_9STRA</name>
<evidence type="ECO:0000313" key="7">
    <source>
        <dbReference type="Proteomes" id="UP001165065"/>
    </source>
</evidence>
<evidence type="ECO:0000259" key="4">
    <source>
        <dbReference type="Pfam" id="PF04063"/>
    </source>
</evidence>
<keyword evidence="7" id="KW-1185">Reference proteome</keyword>
<dbReference type="SUPFAM" id="SSF48371">
    <property type="entry name" value="ARM repeat"/>
    <property type="match status" value="1"/>
</dbReference>
<dbReference type="InterPro" id="IPR007206">
    <property type="entry name" value="Protein_HGH1_C"/>
</dbReference>
<dbReference type="InterPro" id="IPR007205">
    <property type="entry name" value="Protein_HGH1_N"/>
</dbReference>
<feature type="domain" description="Protein HGH1 N-terminal" evidence="4">
    <location>
        <begin position="134"/>
        <end position="295"/>
    </location>
</feature>
<dbReference type="Proteomes" id="UP001165065">
    <property type="component" value="Unassembled WGS sequence"/>
</dbReference>